<dbReference type="RefSeq" id="XP_056070528.1">
    <property type="nucleotide sequence ID" value="XM_056216281.1"/>
</dbReference>
<evidence type="ECO:0000256" key="2">
    <source>
        <dbReference type="ARBA" id="ARBA00022723"/>
    </source>
</evidence>
<dbReference type="PANTHER" id="PTHR24305:SF152">
    <property type="entry name" value="P450, PUTATIVE (EUROFUNG)-RELATED"/>
    <property type="match status" value="1"/>
</dbReference>
<keyword evidence="6" id="KW-0472">Membrane</keyword>
<evidence type="ECO:0000313" key="7">
    <source>
        <dbReference type="EMBL" id="KAJ4352172.1"/>
    </source>
</evidence>
<proteinExistence type="inferred from homology"/>
<keyword evidence="6" id="KW-1133">Transmembrane helix</keyword>
<feature type="transmembrane region" description="Helical" evidence="6">
    <location>
        <begin position="6"/>
        <end position="24"/>
    </location>
</feature>
<dbReference type="PROSITE" id="PS00086">
    <property type="entry name" value="CYTOCHROME_P450"/>
    <property type="match status" value="1"/>
</dbReference>
<dbReference type="InterPro" id="IPR002401">
    <property type="entry name" value="Cyt_P450_E_grp-I"/>
</dbReference>
<keyword evidence="4 5" id="KW-0349">Heme</keyword>
<dbReference type="SUPFAM" id="SSF48264">
    <property type="entry name" value="Cytochrome P450"/>
    <property type="match status" value="1"/>
</dbReference>
<dbReference type="GeneID" id="80911049"/>
<reference evidence="7" key="1">
    <citation type="submission" date="2022-10" db="EMBL/GenBank/DDBJ databases">
        <title>Tapping the CABI collections for fungal endophytes: first genome assemblies for Collariella, Neodidymelliopsis, Ascochyta clinopodiicola, Didymella pomorum, Didymosphaeria variabile, Neocosmospora piperis and Neocucurbitaria cava.</title>
        <authorList>
            <person name="Hill R."/>
        </authorList>
    </citation>
    <scope>NUCLEOTIDE SEQUENCE</scope>
    <source>
        <strain evidence="7">IMI 356815</strain>
    </source>
</reference>
<keyword evidence="5" id="KW-0560">Oxidoreductase</keyword>
<name>A0A9W8XJR9_9PLEO</name>
<evidence type="ECO:0000256" key="5">
    <source>
        <dbReference type="RuleBase" id="RU000461"/>
    </source>
</evidence>
<dbReference type="Pfam" id="PF00067">
    <property type="entry name" value="p450"/>
    <property type="match status" value="1"/>
</dbReference>
<evidence type="ECO:0000313" key="8">
    <source>
        <dbReference type="Proteomes" id="UP001140513"/>
    </source>
</evidence>
<keyword evidence="6" id="KW-0812">Transmembrane</keyword>
<organism evidence="7 8">
    <name type="scientific">Didymosphaeria variabile</name>
    <dbReference type="NCBI Taxonomy" id="1932322"/>
    <lineage>
        <taxon>Eukaryota</taxon>
        <taxon>Fungi</taxon>
        <taxon>Dikarya</taxon>
        <taxon>Ascomycota</taxon>
        <taxon>Pezizomycotina</taxon>
        <taxon>Dothideomycetes</taxon>
        <taxon>Pleosporomycetidae</taxon>
        <taxon>Pleosporales</taxon>
        <taxon>Massarineae</taxon>
        <taxon>Didymosphaeriaceae</taxon>
        <taxon>Didymosphaeria</taxon>
    </lineage>
</organism>
<evidence type="ECO:0000256" key="3">
    <source>
        <dbReference type="ARBA" id="ARBA00023004"/>
    </source>
</evidence>
<dbReference type="GO" id="GO:0004497">
    <property type="term" value="F:monooxygenase activity"/>
    <property type="evidence" value="ECO:0007669"/>
    <property type="project" value="UniProtKB-KW"/>
</dbReference>
<dbReference type="Gene3D" id="1.10.630.10">
    <property type="entry name" value="Cytochrome P450"/>
    <property type="match status" value="1"/>
</dbReference>
<evidence type="ECO:0008006" key="9">
    <source>
        <dbReference type="Google" id="ProtNLM"/>
    </source>
</evidence>
<keyword evidence="8" id="KW-1185">Reference proteome</keyword>
<dbReference type="GO" id="GO:0020037">
    <property type="term" value="F:heme binding"/>
    <property type="evidence" value="ECO:0007669"/>
    <property type="project" value="InterPro"/>
</dbReference>
<dbReference type="InterPro" id="IPR017972">
    <property type="entry name" value="Cyt_P450_CS"/>
</dbReference>
<protein>
    <recommendedName>
        <fullName evidence="9">Cytochrome P450</fullName>
    </recommendedName>
</protein>
<dbReference type="Proteomes" id="UP001140513">
    <property type="component" value="Unassembled WGS sequence"/>
</dbReference>
<dbReference type="InterPro" id="IPR050121">
    <property type="entry name" value="Cytochrome_P450_monoxygenase"/>
</dbReference>
<accession>A0A9W8XJR9</accession>
<comment type="cofactor">
    <cofactor evidence="1 4">
        <name>heme</name>
        <dbReference type="ChEBI" id="CHEBI:30413"/>
    </cofactor>
</comment>
<dbReference type="PRINTS" id="PR00463">
    <property type="entry name" value="EP450I"/>
</dbReference>
<dbReference type="PANTHER" id="PTHR24305">
    <property type="entry name" value="CYTOCHROME P450"/>
    <property type="match status" value="1"/>
</dbReference>
<dbReference type="InterPro" id="IPR036396">
    <property type="entry name" value="Cyt_P450_sf"/>
</dbReference>
<dbReference type="GO" id="GO:0016705">
    <property type="term" value="F:oxidoreductase activity, acting on paired donors, with incorporation or reduction of molecular oxygen"/>
    <property type="evidence" value="ECO:0007669"/>
    <property type="project" value="InterPro"/>
</dbReference>
<dbReference type="AlphaFoldDB" id="A0A9W8XJR9"/>
<keyword evidence="2 4" id="KW-0479">Metal-binding</keyword>
<evidence type="ECO:0000256" key="4">
    <source>
        <dbReference type="PIRSR" id="PIRSR602401-1"/>
    </source>
</evidence>
<sequence>MASPSLTGVVVFAFVAYWFGLVLYRLSFHPLAKFPGPRLAAVTSWYEAYYEIVKNGQYSKKISQLHDQYGVCAFNCNISRGRWLTTVSGPIIRVTPHEIHIRDSRFFDHVYPKNVHLLKEGWDKRFGSEGGLLPTPDAQVHKRRRAALSSMFSRRSIIEFVHIIHRHVETFSTRMREFEGRKEPLNLTHAFPALTGDIIMDYFFGFNYGQLKDPEFASFHEAFIKIGGTGHVATQFPAIFPIMNSMPDFITEWLQPAAKPLLKFKRDQRDVIARYLKGEDVKVNDANKTIFQEILGSKLPPEDKTQQRLEDEAQIVVGGGVETTAFALAIAAFHIINKPEVYERLHADLVKAIPNRATLELQPLEQMPYLKACIMEAVRMGYGLSARNPRTHDKPIRYKEWVIPANTCVSMSIPDLSHDEEIFPQSREFIPERWLGDPKTDDGIPLDRFMVSFGRGTRSCLGITLAWTELYLTLGMMFRRFKFELFEADVTDVEMAHDFFIPVTSLNSKGVRVFVTSTTD</sequence>
<evidence type="ECO:0000256" key="1">
    <source>
        <dbReference type="ARBA" id="ARBA00001971"/>
    </source>
</evidence>
<comment type="similarity">
    <text evidence="5">Belongs to the cytochrome P450 family.</text>
</comment>
<keyword evidence="3 4" id="KW-0408">Iron</keyword>
<comment type="caution">
    <text evidence="7">The sequence shown here is derived from an EMBL/GenBank/DDBJ whole genome shotgun (WGS) entry which is preliminary data.</text>
</comment>
<dbReference type="EMBL" id="JAPEUX010000005">
    <property type="protein sequence ID" value="KAJ4352172.1"/>
    <property type="molecule type" value="Genomic_DNA"/>
</dbReference>
<dbReference type="InterPro" id="IPR001128">
    <property type="entry name" value="Cyt_P450"/>
</dbReference>
<gene>
    <name evidence="7" type="ORF">N0V89_007519</name>
</gene>
<dbReference type="OrthoDB" id="3945418at2759"/>
<feature type="binding site" description="axial binding residue" evidence="4">
    <location>
        <position position="460"/>
    </location>
    <ligand>
        <name>heme</name>
        <dbReference type="ChEBI" id="CHEBI:30413"/>
    </ligand>
    <ligandPart>
        <name>Fe</name>
        <dbReference type="ChEBI" id="CHEBI:18248"/>
    </ligandPart>
</feature>
<evidence type="ECO:0000256" key="6">
    <source>
        <dbReference type="SAM" id="Phobius"/>
    </source>
</evidence>
<keyword evidence="5" id="KW-0503">Monooxygenase</keyword>
<dbReference type="GO" id="GO:0005506">
    <property type="term" value="F:iron ion binding"/>
    <property type="evidence" value="ECO:0007669"/>
    <property type="project" value="InterPro"/>
</dbReference>
<dbReference type="CDD" id="cd11062">
    <property type="entry name" value="CYP58-like"/>
    <property type="match status" value="1"/>
</dbReference>